<dbReference type="InterPro" id="IPR043749">
    <property type="entry name" value="DUF5694"/>
</dbReference>
<accession>A0A0Q1H9L4</accession>
<reference evidence="1 2" key="1">
    <citation type="submission" date="2015-04" db="EMBL/GenBank/DDBJ databases">
        <title>Complete genome of flavobacterium.</title>
        <authorList>
            <person name="Kwon Y.M."/>
            <person name="Kim S.-J."/>
        </authorList>
    </citation>
    <scope>NUCLEOTIDE SEQUENCE [LARGE SCALE GENOMIC DNA]</scope>
    <source>
        <strain evidence="1 2">DK169</strain>
    </source>
</reference>
<dbReference type="AlphaFoldDB" id="A0A0Q1H9L4"/>
<dbReference type="EMBL" id="LCTZ01000002">
    <property type="protein sequence ID" value="KQC30375.1"/>
    <property type="molecule type" value="Genomic_DNA"/>
</dbReference>
<comment type="caution">
    <text evidence="1">The sequence shown here is derived from an EMBL/GenBank/DDBJ whole genome shotgun (WGS) entry which is preliminary data.</text>
</comment>
<proteinExistence type="predicted"/>
<gene>
    <name evidence="1" type="ORF">AAY42_11185</name>
</gene>
<protein>
    <submittedName>
        <fullName evidence="1">Uncharacterized protein</fullName>
    </submittedName>
</protein>
<evidence type="ECO:0000313" key="2">
    <source>
        <dbReference type="Proteomes" id="UP000050827"/>
    </source>
</evidence>
<dbReference type="Proteomes" id="UP000050827">
    <property type="component" value="Unassembled WGS sequence"/>
</dbReference>
<keyword evidence="2" id="KW-1185">Reference proteome</keyword>
<sequence>MTFGQVKDNDEKISIKPPSEFFPKERAQVLVVGSFHFHYPGLDSFKTMEEDKIDVLKEPKKSEVAELVEYIKRFKPTKVAIEARPKWNATSKLREYKSGMHRDKRDERYQLAMRIVNDFSMDTLYSIDVHSLSQDLYKKDSVFLKSITNKIDWNAQDPYWDMAKEWLNYREKMLNKVHILDFFKHINSRESHNANYGTYLTGNFTAGDVQGADNLSIWWYNRNARIFSKIIQLTESTEDRILVVMGNGHAAILRQFLEASPQFDFVEFGDLENY</sequence>
<dbReference type="Pfam" id="PF18950">
    <property type="entry name" value="DUF5694"/>
    <property type="match status" value="1"/>
</dbReference>
<evidence type="ECO:0000313" key="1">
    <source>
        <dbReference type="EMBL" id="KQC30375.1"/>
    </source>
</evidence>
<dbReference type="OrthoDB" id="7055505at2"/>
<organism evidence="1 2">
    <name type="scientific">Flagellimonas eckloniae</name>
    <dbReference type="NCBI Taxonomy" id="346185"/>
    <lineage>
        <taxon>Bacteria</taxon>
        <taxon>Pseudomonadati</taxon>
        <taxon>Bacteroidota</taxon>
        <taxon>Flavobacteriia</taxon>
        <taxon>Flavobacteriales</taxon>
        <taxon>Flavobacteriaceae</taxon>
        <taxon>Flagellimonas</taxon>
    </lineage>
</organism>
<dbReference type="PATRIC" id="fig|1547436.3.peg.2315"/>
<name>A0A0Q1H9L4_9FLAO</name>